<evidence type="ECO:0000259" key="2">
    <source>
        <dbReference type="Pfam" id="PF04023"/>
    </source>
</evidence>
<keyword evidence="1" id="KW-0812">Transmembrane</keyword>
<evidence type="ECO:0000256" key="1">
    <source>
        <dbReference type="SAM" id="Phobius"/>
    </source>
</evidence>
<feature type="domain" description="Ferrous iron transporter FeoA-like" evidence="2">
    <location>
        <begin position="7"/>
        <end position="76"/>
    </location>
</feature>
<keyword evidence="1" id="KW-0472">Membrane</keyword>
<dbReference type="RefSeq" id="WP_229639514.1">
    <property type="nucleotide sequence ID" value="NZ_JADWDC010000009.1"/>
</dbReference>
<dbReference type="SUPFAM" id="SSF50037">
    <property type="entry name" value="C-terminal domain of transcriptional repressors"/>
    <property type="match status" value="1"/>
</dbReference>
<name>A0A964BQR3_9CYAN</name>
<evidence type="ECO:0000313" key="3">
    <source>
        <dbReference type="EMBL" id="MCC0176476.1"/>
    </source>
</evidence>
<dbReference type="EMBL" id="JADWDC010000009">
    <property type="protein sequence ID" value="MCC0176476.1"/>
    <property type="molecule type" value="Genomic_DNA"/>
</dbReference>
<accession>A0A964BQR3</accession>
<organism evidence="3 4">
    <name type="scientific">Waterburya agarophytonicola KI4</name>
    <dbReference type="NCBI Taxonomy" id="2874699"/>
    <lineage>
        <taxon>Bacteria</taxon>
        <taxon>Bacillati</taxon>
        <taxon>Cyanobacteriota</taxon>
        <taxon>Cyanophyceae</taxon>
        <taxon>Pleurocapsales</taxon>
        <taxon>Hyellaceae</taxon>
        <taxon>Waterburya</taxon>
        <taxon>Waterburya agarophytonicola</taxon>
    </lineage>
</organism>
<dbReference type="Pfam" id="PF04023">
    <property type="entry name" value="FeoA"/>
    <property type="match status" value="1"/>
</dbReference>
<protein>
    <submittedName>
        <fullName evidence="3">Ferrous iron transport protein A</fullName>
    </submittedName>
</protein>
<dbReference type="GO" id="GO:0046914">
    <property type="term" value="F:transition metal ion binding"/>
    <property type="evidence" value="ECO:0007669"/>
    <property type="project" value="InterPro"/>
</dbReference>
<evidence type="ECO:0000313" key="4">
    <source>
        <dbReference type="Proteomes" id="UP000729733"/>
    </source>
</evidence>
<reference evidence="3" key="1">
    <citation type="journal article" date="2021" name="Antonie Van Leeuwenhoek">
        <title>Draft genome and description of Waterburya agarophytonicola gen. nov. sp. nov. (Pleurocapsales, Cyanobacteria): a seaweed symbiont.</title>
        <authorList>
            <person name="Bonthond G."/>
            <person name="Shalygin S."/>
            <person name="Bayer T."/>
            <person name="Weinberger F."/>
        </authorList>
    </citation>
    <scope>NUCLEOTIDE SEQUENCE</scope>
    <source>
        <strain evidence="3">KI4</strain>
    </source>
</reference>
<keyword evidence="1" id="KW-1133">Transmembrane helix</keyword>
<dbReference type="Proteomes" id="UP000729733">
    <property type="component" value="Unassembled WGS sequence"/>
</dbReference>
<gene>
    <name evidence="3" type="ORF">I4641_05725</name>
</gene>
<sequence>MKITTSIDELSLGSVGIVAGYSLIYGGYIGKLISKGLIPGTFFVLLNSDLVRGTVQIMLKEKIIILSKPEVNALCIDAATEDNQ</sequence>
<dbReference type="AlphaFoldDB" id="A0A964BQR3"/>
<feature type="transmembrane region" description="Helical" evidence="1">
    <location>
        <begin position="12"/>
        <end position="30"/>
    </location>
</feature>
<comment type="caution">
    <text evidence="3">The sequence shown here is derived from an EMBL/GenBank/DDBJ whole genome shotgun (WGS) entry which is preliminary data.</text>
</comment>
<proteinExistence type="predicted"/>
<dbReference type="InterPro" id="IPR007167">
    <property type="entry name" value="Fe-transptr_FeoA-like"/>
</dbReference>
<keyword evidence="4" id="KW-1185">Reference proteome</keyword>
<dbReference type="InterPro" id="IPR008988">
    <property type="entry name" value="Transcriptional_repressor_C"/>
</dbReference>